<protein>
    <submittedName>
        <fullName evidence="1">Uncharacterized protein</fullName>
    </submittedName>
</protein>
<comment type="caution">
    <text evidence="1">The sequence shown here is derived from an EMBL/GenBank/DDBJ whole genome shotgun (WGS) entry which is preliminary data.</text>
</comment>
<proteinExistence type="predicted"/>
<reference evidence="1" key="1">
    <citation type="journal article" date="2014" name="Genome Announc.">
        <title>Draft Genome Sequence of Lactobacillus oryzae Strain SG293T.</title>
        <authorList>
            <person name="Tanizawa Y."/>
            <person name="Fujisawa T."/>
            <person name="Mochizuki T."/>
            <person name="Kaminuma E."/>
            <person name="Nakamura Y."/>
            <person name="Tohno M."/>
        </authorList>
    </citation>
    <scope>NUCLEOTIDE SEQUENCE [LARGE SCALE GENOMIC DNA]</scope>
    <source>
        <strain evidence="1">SG293</strain>
    </source>
</reference>
<dbReference type="AlphaFoldDB" id="A0A081BJT6"/>
<dbReference type="RefSeq" id="WP_051907248.1">
    <property type="nucleotide sequence ID" value="NZ_BBJM01000024.1"/>
</dbReference>
<name>A0A081BJT6_9LACO</name>
<dbReference type="EMBL" id="BBJM01000024">
    <property type="protein sequence ID" value="GAK48304.1"/>
    <property type="molecule type" value="Genomic_DNA"/>
</dbReference>
<sequence>MEVRREVQELETDYAAMLDQLRQGEIDEIEITPETFMAFHDVYLAADDRKKIIGKAQSGGIVKYIYDNDEK</sequence>
<keyword evidence="2" id="KW-1185">Reference proteome</keyword>
<evidence type="ECO:0000313" key="2">
    <source>
        <dbReference type="Proteomes" id="UP000028700"/>
    </source>
</evidence>
<dbReference type="STRING" id="1291743.LOSG293_240210"/>
<organism evidence="1 2">
    <name type="scientific">Secundilactobacillus oryzae JCM 18671</name>
    <dbReference type="NCBI Taxonomy" id="1291743"/>
    <lineage>
        <taxon>Bacteria</taxon>
        <taxon>Bacillati</taxon>
        <taxon>Bacillota</taxon>
        <taxon>Bacilli</taxon>
        <taxon>Lactobacillales</taxon>
        <taxon>Lactobacillaceae</taxon>
        <taxon>Secundilactobacillus</taxon>
    </lineage>
</organism>
<accession>A0A081BJT6</accession>
<dbReference type="Proteomes" id="UP000028700">
    <property type="component" value="Unassembled WGS sequence"/>
</dbReference>
<gene>
    <name evidence="1" type="ORF">LOSG293_240210</name>
</gene>
<evidence type="ECO:0000313" key="1">
    <source>
        <dbReference type="EMBL" id="GAK48304.1"/>
    </source>
</evidence>